<reference evidence="3" key="1">
    <citation type="submission" date="2019-07" db="EMBL/GenBank/DDBJ databases">
        <title>De Novo Assembly of kiwifruit Actinidia rufa.</title>
        <authorList>
            <person name="Sugita-Konishi S."/>
            <person name="Sato K."/>
            <person name="Mori E."/>
            <person name="Abe Y."/>
            <person name="Kisaki G."/>
            <person name="Hamano K."/>
            <person name="Suezawa K."/>
            <person name="Otani M."/>
            <person name="Fukuda T."/>
            <person name="Manabe T."/>
            <person name="Gomi K."/>
            <person name="Tabuchi M."/>
            <person name="Akimitsu K."/>
            <person name="Kataoka I."/>
        </authorList>
    </citation>
    <scope>NUCLEOTIDE SEQUENCE [LARGE SCALE GENOMIC DNA]</scope>
    <source>
        <strain evidence="3">cv. Fuchu</strain>
    </source>
</reference>
<feature type="region of interest" description="Disordered" evidence="1">
    <location>
        <begin position="151"/>
        <end position="215"/>
    </location>
</feature>
<feature type="compositionally biased region" description="Polar residues" evidence="1">
    <location>
        <begin position="183"/>
        <end position="200"/>
    </location>
</feature>
<feature type="region of interest" description="Disordered" evidence="1">
    <location>
        <begin position="1"/>
        <end position="23"/>
    </location>
</feature>
<feature type="compositionally biased region" description="Basic and acidic residues" evidence="1">
    <location>
        <begin position="153"/>
        <end position="175"/>
    </location>
</feature>
<organism evidence="2 3">
    <name type="scientific">Actinidia rufa</name>
    <dbReference type="NCBI Taxonomy" id="165716"/>
    <lineage>
        <taxon>Eukaryota</taxon>
        <taxon>Viridiplantae</taxon>
        <taxon>Streptophyta</taxon>
        <taxon>Embryophyta</taxon>
        <taxon>Tracheophyta</taxon>
        <taxon>Spermatophyta</taxon>
        <taxon>Magnoliopsida</taxon>
        <taxon>eudicotyledons</taxon>
        <taxon>Gunneridae</taxon>
        <taxon>Pentapetalae</taxon>
        <taxon>asterids</taxon>
        <taxon>Ericales</taxon>
        <taxon>Actinidiaceae</taxon>
        <taxon>Actinidia</taxon>
    </lineage>
</organism>
<evidence type="ECO:0000313" key="2">
    <source>
        <dbReference type="EMBL" id="GFS44404.1"/>
    </source>
</evidence>
<name>A0A7J0DYN6_9ERIC</name>
<comment type="caution">
    <text evidence="2">The sequence shown here is derived from an EMBL/GenBank/DDBJ whole genome shotgun (WGS) entry which is preliminary data.</text>
</comment>
<protein>
    <submittedName>
        <fullName evidence="2">Uncharacterized protein</fullName>
    </submittedName>
</protein>
<gene>
    <name evidence="2" type="ORF">Acr_00g0090140</name>
</gene>
<proteinExistence type="predicted"/>
<dbReference type="AlphaFoldDB" id="A0A7J0DYN6"/>
<dbReference type="EMBL" id="BJWL01000438">
    <property type="protein sequence ID" value="GFS44404.1"/>
    <property type="molecule type" value="Genomic_DNA"/>
</dbReference>
<evidence type="ECO:0000313" key="3">
    <source>
        <dbReference type="Proteomes" id="UP000585474"/>
    </source>
</evidence>
<dbReference type="Proteomes" id="UP000585474">
    <property type="component" value="Unassembled WGS sequence"/>
</dbReference>
<keyword evidence="3" id="KW-1185">Reference proteome</keyword>
<evidence type="ECO:0000256" key="1">
    <source>
        <dbReference type="SAM" id="MobiDB-lite"/>
    </source>
</evidence>
<sequence length="215" mass="24428">MVRAKHASNDPRGDDPNPIEPPMVFKPRYYKTMEIQRTWLSEFKDRPIITGRDFERNFLVRYLLKMLAPMDSLGWNGLRPLPDDVYTNWGSTKSTHKQRFSLNMIKKGISFSSSEEETEIEGTNVHDMEVEENFEIPPLQIEGAYVDPNAQKQEQDVVHEEEHVHEGVHVEEEYPTHGAYPSQEGTSSQGGPPAGNQSTTSRDHSKPKAAQGIHG</sequence>
<accession>A0A7J0DYN6</accession>